<accession>A0A9P7YPW6</accession>
<dbReference type="EMBL" id="MU251380">
    <property type="protein sequence ID" value="KAG9237784.1"/>
    <property type="molecule type" value="Genomic_DNA"/>
</dbReference>
<comment type="caution">
    <text evidence="1">The sequence shown here is derived from an EMBL/GenBank/DDBJ whole genome shotgun (WGS) entry which is preliminary data.</text>
</comment>
<protein>
    <submittedName>
        <fullName evidence="1">Uncharacterized protein</fullName>
    </submittedName>
</protein>
<dbReference type="InterPro" id="IPR053204">
    <property type="entry name" value="Oxopyrrolidines_Biosynth-assoc"/>
</dbReference>
<dbReference type="PANTHER" id="PTHR38797:SF4">
    <property type="entry name" value="NUCLEAR PORE COMPLEX PROTEIN NUP85"/>
    <property type="match status" value="1"/>
</dbReference>
<reference evidence="1" key="1">
    <citation type="journal article" date="2021" name="IMA Fungus">
        <title>Genomic characterization of three marine fungi, including Emericellopsis atlantica sp. nov. with signatures of a generalist lifestyle and marine biomass degradation.</title>
        <authorList>
            <person name="Hagestad O.C."/>
            <person name="Hou L."/>
            <person name="Andersen J.H."/>
            <person name="Hansen E.H."/>
            <person name="Altermark B."/>
            <person name="Li C."/>
            <person name="Kuhnert E."/>
            <person name="Cox R.J."/>
            <person name="Crous P.W."/>
            <person name="Spatafora J.W."/>
            <person name="Lail K."/>
            <person name="Amirebrahimi M."/>
            <person name="Lipzen A."/>
            <person name="Pangilinan J."/>
            <person name="Andreopoulos W."/>
            <person name="Hayes R.D."/>
            <person name="Ng V."/>
            <person name="Grigoriev I.V."/>
            <person name="Jackson S.A."/>
            <person name="Sutton T.D.S."/>
            <person name="Dobson A.D.W."/>
            <person name="Rama T."/>
        </authorList>
    </citation>
    <scope>NUCLEOTIDE SEQUENCE</scope>
    <source>
        <strain evidence="1">TRa018bII</strain>
    </source>
</reference>
<evidence type="ECO:0000313" key="1">
    <source>
        <dbReference type="EMBL" id="KAG9237784.1"/>
    </source>
</evidence>
<dbReference type="InterPro" id="IPR022085">
    <property type="entry name" value="OpdG"/>
</dbReference>
<evidence type="ECO:0000313" key="2">
    <source>
        <dbReference type="Proteomes" id="UP000824998"/>
    </source>
</evidence>
<sequence length="177" mass="20976">MSVDVWQEVRTTYYLPEKTIWDDIPTLGITMREQWHYRSRHWPSLLHSDSWSPQEWVRFNKFSAIAAVAIGLHSNIATRFVAWGLDVLRSTLQIQREVEKLEDNIPSAVIDTNRGENVPWYAYRGPPGLHEERWKFWEKQFAAYSMREDLSENAREWGAKAAKKISELRMRQLKDNL</sequence>
<organism evidence="1 2">
    <name type="scientific">Amylocarpus encephaloides</name>
    <dbReference type="NCBI Taxonomy" id="45428"/>
    <lineage>
        <taxon>Eukaryota</taxon>
        <taxon>Fungi</taxon>
        <taxon>Dikarya</taxon>
        <taxon>Ascomycota</taxon>
        <taxon>Pezizomycotina</taxon>
        <taxon>Leotiomycetes</taxon>
        <taxon>Helotiales</taxon>
        <taxon>Helotiales incertae sedis</taxon>
        <taxon>Amylocarpus</taxon>
    </lineage>
</organism>
<dbReference type="PANTHER" id="PTHR38797">
    <property type="entry name" value="NUCLEAR PORE COMPLEX PROTEIN NUP85-RELATED"/>
    <property type="match status" value="1"/>
</dbReference>
<name>A0A9P7YPW6_9HELO</name>
<dbReference type="Proteomes" id="UP000824998">
    <property type="component" value="Unassembled WGS sequence"/>
</dbReference>
<dbReference type="OrthoDB" id="3350591at2759"/>
<dbReference type="Pfam" id="PF12311">
    <property type="entry name" value="DUF3632"/>
    <property type="match status" value="1"/>
</dbReference>
<dbReference type="AlphaFoldDB" id="A0A9P7YPW6"/>
<keyword evidence="2" id="KW-1185">Reference proteome</keyword>
<proteinExistence type="predicted"/>
<gene>
    <name evidence="1" type="ORF">BJ875DRAFT_480971</name>
</gene>